<reference evidence="2 3" key="1">
    <citation type="submission" date="2021-03" db="EMBL/GenBank/DDBJ databases">
        <authorList>
            <person name="Gilmore M.S."/>
            <person name="Schwartzman J."/>
            <person name="Van Tyne D."/>
            <person name="Martin M."/>
            <person name="Earl A.M."/>
            <person name="Manson A.L."/>
            <person name="Straub T."/>
            <person name="Salamzade R."/>
            <person name="Saavedra J."/>
            <person name="Lebreton F."/>
            <person name="Prichula J."/>
            <person name="Schaufler K."/>
            <person name="Gaca A."/>
            <person name="Sgardioli B."/>
            <person name="Wagenaar J."/>
            <person name="Strong T."/>
        </authorList>
    </citation>
    <scope>NUCLEOTIDE SEQUENCE [LARGE SCALE GENOMIC DNA]</scope>
    <source>
        <strain evidence="2 3">DIV2402</strain>
    </source>
</reference>
<sequence length="148" mass="17167">MVKQVSGEQRKNVIRKRTLSIIVSAFVVLLFFTGYLLYQEVYYVHNFFSPEISTKINIRENEENTWQRVKFEENSYLKLNGIFWKKELINDASSENVIDIGIYENDGITLVKEFTLEPGKAKKMTVDKGTDYVVKVKANQGAYVLNII</sequence>
<accession>A0ABZ2SKW5</accession>
<feature type="transmembrane region" description="Helical" evidence="1">
    <location>
        <begin position="21"/>
        <end position="38"/>
    </location>
</feature>
<dbReference type="Proteomes" id="UP000664701">
    <property type="component" value="Chromosome"/>
</dbReference>
<dbReference type="RefSeq" id="WP_243430372.1">
    <property type="nucleotide sequence ID" value="NZ_CP147251.1"/>
</dbReference>
<keyword evidence="1" id="KW-0812">Transmembrane</keyword>
<evidence type="ECO:0000313" key="2">
    <source>
        <dbReference type="EMBL" id="WYJ75620.1"/>
    </source>
</evidence>
<evidence type="ECO:0000256" key="1">
    <source>
        <dbReference type="SAM" id="Phobius"/>
    </source>
</evidence>
<keyword evidence="1" id="KW-0472">Membrane</keyword>
<keyword evidence="3" id="KW-1185">Reference proteome</keyword>
<gene>
    <name evidence="2" type="ORF">DOK78_000196</name>
</gene>
<name>A0ABZ2SKW5_9ENTE</name>
<reference evidence="2 3" key="2">
    <citation type="submission" date="2024-03" db="EMBL/GenBank/DDBJ databases">
        <title>The Genome Sequence of Enterococcus sp. DIV2402.</title>
        <authorList>
            <consortium name="The Broad Institute Genomics Platform"/>
            <consortium name="The Broad Institute Microbial Omics Core"/>
            <consortium name="The Broad Institute Genomic Center for Infectious Diseases"/>
            <person name="Earl A."/>
            <person name="Manson A."/>
            <person name="Gilmore M."/>
            <person name="Schwartman J."/>
            <person name="Shea T."/>
            <person name="Abouelleil A."/>
            <person name="Cao P."/>
            <person name="Chapman S."/>
            <person name="Cusick C."/>
            <person name="Young S."/>
            <person name="Neafsey D."/>
            <person name="Nusbaum C."/>
            <person name="Birren B."/>
        </authorList>
    </citation>
    <scope>NUCLEOTIDE SEQUENCE [LARGE SCALE GENOMIC DNA]</scope>
    <source>
        <strain evidence="2 3">DIV2402</strain>
    </source>
</reference>
<proteinExistence type="predicted"/>
<organism evidence="2 3">
    <name type="scientific">Candidatus Enterococcus lowellii</name>
    <dbReference type="NCBI Taxonomy" id="2230877"/>
    <lineage>
        <taxon>Bacteria</taxon>
        <taxon>Bacillati</taxon>
        <taxon>Bacillota</taxon>
        <taxon>Bacilli</taxon>
        <taxon>Lactobacillales</taxon>
        <taxon>Enterococcaceae</taxon>
        <taxon>Enterococcus</taxon>
    </lineage>
</organism>
<keyword evidence="1" id="KW-1133">Transmembrane helix</keyword>
<dbReference type="EMBL" id="CP147251">
    <property type="protein sequence ID" value="WYJ75620.1"/>
    <property type="molecule type" value="Genomic_DNA"/>
</dbReference>
<evidence type="ECO:0000313" key="3">
    <source>
        <dbReference type="Proteomes" id="UP000664701"/>
    </source>
</evidence>
<protein>
    <submittedName>
        <fullName evidence="2">Uncharacterized protein</fullName>
    </submittedName>
</protein>